<protein>
    <submittedName>
        <fullName evidence="1">Uncharacterized protein</fullName>
    </submittedName>
</protein>
<gene>
    <name evidence="1" type="ORF">HERI1096_LOCUS38657</name>
</gene>
<organism evidence="1">
    <name type="scientific">Haptolina ericina</name>
    <dbReference type="NCBI Taxonomy" id="156174"/>
    <lineage>
        <taxon>Eukaryota</taxon>
        <taxon>Haptista</taxon>
        <taxon>Haptophyta</taxon>
        <taxon>Prymnesiophyceae</taxon>
        <taxon>Prymnesiales</taxon>
        <taxon>Prymnesiaceae</taxon>
        <taxon>Haptolina</taxon>
    </lineage>
</organism>
<dbReference type="PROSITE" id="PS51257">
    <property type="entry name" value="PROKAR_LIPOPROTEIN"/>
    <property type="match status" value="1"/>
</dbReference>
<sequence length="122" mass="12780">MRGGEPQDGMGAMGAEGRPAVTASAVACSISGVACWPRLVLDEGGMEGEQPIIVEARGMEAEPRFSSWQTVLLLLDKAPARIHAGDTIVIESEIELGAAPATPPRYTMKATIDRRAATAQCS</sequence>
<proteinExistence type="predicted"/>
<name>A0A7S3FJ33_9EUKA</name>
<dbReference type="AlphaFoldDB" id="A0A7S3FJ33"/>
<reference evidence="1" key="1">
    <citation type="submission" date="2021-01" db="EMBL/GenBank/DDBJ databases">
        <authorList>
            <person name="Corre E."/>
            <person name="Pelletier E."/>
            <person name="Niang G."/>
            <person name="Scheremetjew M."/>
            <person name="Finn R."/>
            <person name="Kale V."/>
            <person name="Holt S."/>
            <person name="Cochrane G."/>
            <person name="Meng A."/>
            <person name="Brown T."/>
            <person name="Cohen L."/>
        </authorList>
    </citation>
    <scope>NUCLEOTIDE SEQUENCE</scope>
    <source>
        <strain evidence="1">CCMP281</strain>
    </source>
</reference>
<evidence type="ECO:0000313" key="1">
    <source>
        <dbReference type="EMBL" id="CAE0150884.1"/>
    </source>
</evidence>
<dbReference type="EMBL" id="HBHX01069996">
    <property type="protein sequence ID" value="CAE0150884.1"/>
    <property type="molecule type" value="Transcribed_RNA"/>
</dbReference>
<accession>A0A7S3FJ33</accession>